<dbReference type="EMBL" id="JBHSXL010000002">
    <property type="protein sequence ID" value="MFC6891382.1"/>
    <property type="molecule type" value="Genomic_DNA"/>
</dbReference>
<evidence type="ECO:0000313" key="2">
    <source>
        <dbReference type="Proteomes" id="UP001596296"/>
    </source>
</evidence>
<name>A0ABD5UTF4_9EURY</name>
<dbReference type="Proteomes" id="UP001596296">
    <property type="component" value="Unassembled WGS sequence"/>
</dbReference>
<dbReference type="AlphaFoldDB" id="A0ABD5UTF4"/>
<sequence length="368" mass="42345">MERTGTLYDFAEHETETSFRAYIEELIEDREEPVRALTVISERTPKEIFDKYPLEEYSVSVKDQEVFTSGRLIREIEGESYEGGSRQFKDNFFIVSHSEEKLYTIFTVSDKDFFDKALTRYIETLPSEITGSFLSSEDLRRLIQNFDNRVNGNLVVKKAVLKSTGEDTQIEYHEDKPYYEVFNEASTNDLYVDKIELTVHNTGTAFQFFVSRNGATRYIRGSSDLYFNVLLNSLASFISDKGELFQDRDREYGSRDTDPIKIQYEEGSITGVEENKRLIKALKGIKRTSVTVYHDNPYMHASVLDFDDGTSVDVYLTSDSDISIIPGFNASKKSLSRICDQINKGFLEGEVKAEEEQERDFDDYFSAA</sequence>
<accession>A0ABD5UTF4</accession>
<evidence type="ECO:0008006" key="3">
    <source>
        <dbReference type="Google" id="ProtNLM"/>
    </source>
</evidence>
<comment type="caution">
    <text evidence="1">The sequence shown here is derived from an EMBL/GenBank/DDBJ whole genome shotgun (WGS) entry which is preliminary data.</text>
</comment>
<keyword evidence="2" id="KW-1185">Reference proteome</keyword>
<proteinExistence type="predicted"/>
<organism evidence="1 2">
    <name type="scientific">Halopenitus salinus</name>
    <dbReference type="NCBI Taxonomy" id="1198295"/>
    <lineage>
        <taxon>Archaea</taxon>
        <taxon>Methanobacteriati</taxon>
        <taxon>Methanobacteriota</taxon>
        <taxon>Stenosarchaea group</taxon>
        <taxon>Halobacteria</taxon>
        <taxon>Halobacteriales</taxon>
        <taxon>Haloferacaceae</taxon>
        <taxon>Halopenitus</taxon>
    </lineage>
</organism>
<dbReference type="RefSeq" id="WP_379739500.1">
    <property type="nucleotide sequence ID" value="NZ_JBHSVN010000002.1"/>
</dbReference>
<reference evidence="1 2" key="1">
    <citation type="journal article" date="2019" name="Int. J. Syst. Evol. Microbiol.">
        <title>The Global Catalogue of Microorganisms (GCM) 10K type strain sequencing project: providing services to taxonomists for standard genome sequencing and annotation.</title>
        <authorList>
            <consortium name="The Broad Institute Genomics Platform"/>
            <consortium name="The Broad Institute Genome Sequencing Center for Infectious Disease"/>
            <person name="Wu L."/>
            <person name="Ma J."/>
        </authorList>
    </citation>
    <scope>NUCLEOTIDE SEQUENCE [LARGE SCALE GENOMIC DNA]</scope>
    <source>
        <strain evidence="1 2">SKJ47</strain>
    </source>
</reference>
<gene>
    <name evidence="1" type="ORF">ACFQE9_01900</name>
</gene>
<protein>
    <recommendedName>
        <fullName evidence="3">DUF4868 domain-containing protein</fullName>
    </recommendedName>
</protein>
<evidence type="ECO:0000313" key="1">
    <source>
        <dbReference type="EMBL" id="MFC6891382.1"/>
    </source>
</evidence>